<feature type="chain" id="PRO_5030976759" evidence="1">
    <location>
        <begin position="23"/>
        <end position="450"/>
    </location>
</feature>
<dbReference type="Proteomes" id="UP000529946">
    <property type="component" value="Unassembled WGS sequence"/>
</dbReference>
<dbReference type="AlphaFoldDB" id="A0A7W6JC35"/>
<dbReference type="InterPro" id="IPR051781">
    <property type="entry name" value="Metallo-dep_Hydrolase"/>
</dbReference>
<accession>A0A7W6JC35</accession>
<feature type="domain" description="Amidohydrolase-related" evidence="2">
    <location>
        <begin position="273"/>
        <end position="410"/>
    </location>
</feature>
<dbReference type="InterPro" id="IPR032466">
    <property type="entry name" value="Metal_Hydrolase"/>
</dbReference>
<dbReference type="Gene3D" id="2.30.40.10">
    <property type="entry name" value="Urease, subunit C, domain 1"/>
    <property type="match status" value="1"/>
</dbReference>
<keyword evidence="1" id="KW-0732">Signal</keyword>
<organism evidence="3 4">
    <name type="scientific">Brevundimonas lenta</name>
    <dbReference type="NCBI Taxonomy" id="424796"/>
    <lineage>
        <taxon>Bacteria</taxon>
        <taxon>Pseudomonadati</taxon>
        <taxon>Pseudomonadota</taxon>
        <taxon>Alphaproteobacteria</taxon>
        <taxon>Caulobacterales</taxon>
        <taxon>Caulobacteraceae</taxon>
        <taxon>Brevundimonas</taxon>
    </lineage>
</organism>
<dbReference type="GO" id="GO:0016810">
    <property type="term" value="F:hydrolase activity, acting on carbon-nitrogen (but not peptide) bonds"/>
    <property type="evidence" value="ECO:0007669"/>
    <property type="project" value="InterPro"/>
</dbReference>
<dbReference type="EMBL" id="JACIDM010000001">
    <property type="protein sequence ID" value="MBB4081436.1"/>
    <property type="molecule type" value="Genomic_DNA"/>
</dbReference>
<evidence type="ECO:0000313" key="4">
    <source>
        <dbReference type="Proteomes" id="UP000529946"/>
    </source>
</evidence>
<comment type="caution">
    <text evidence="3">The sequence shown here is derived from an EMBL/GenBank/DDBJ whole genome shotgun (WGS) entry which is preliminary data.</text>
</comment>
<keyword evidence="4" id="KW-1185">Reference proteome</keyword>
<keyword evidence="3" id="KW-0378">Hydrolase</keyword>
<reference evidence="3 4" key="1">
    <citation type="submission" date="2020-08" db="EMBL/GenBank/DDBJ databases">
        <title>Genomic Encyclopedia of Type Strains, Phase IV (KMG-IV): sequencing the most valuable type-strain genomes for metagenomic binning, comparative biology and taxonomic classification.</title>
        <authorList>
            <person name="Goeker M."/>
        </authorList>
    </citation>
    <scope>NUCLEOTIDE SEQUENCE [LARGE SCALE GENOMIC DNA]</scope>
    <source>
        <strain evidence="3 4">DSM 23960</strain>
    </source>
</reference>
<evidence type="ECO:0000313" key="3">
    <source>
        <dbReference type="EMBL" id="MBB4081436.1"/>
    </source>
</evidence>
<dbReference type="Pfam" id="PF01979">
    <property type="entry name" value="Amidohydro_1"/>
    <property type="match status" value="1"/>
</dbReference>
<gene>
    <name evidence="3" type="ORF">GGR12_000275</name>
</gene>
<sequence length="450" mass="46331">MRLRNLILGAASLAALASPAFAQDLTAITGGRVLTGTSVIENGTVVIQNGRVVSVGTGAAPSGARVIDARGKVVAPGFVAVDSGLGGSEISSVNGSDDLSNGANSISASFDVSYGLDPWSFTLPVARLGGITRAIVVPSHPGGSGGHNHQDDSDFAGVGEGGYQSPSLFAGQAAIIHLAAGNDILVKPRVAMVAPFGEAGAGVSGGSRGAEFTQFKETLTEVRLYARNRAAYDRGDLRDLSLSRADLEALIPVANGSMPLIVTVHRAADIQQVLRLAREEGVKVILDGAEEGWMVADQIAAAGVPVLLNPISNLPGNLETRASRMQNAAALDAAGVLIAIKGNEGSIHRARETRYNAGNAVSHGLPYDAAIEAITVNPAKIFGMAGQFGELRAGAAADVVVWSGDPLEPLSIAETIFIGGQEQAPTSRQFLLRDRYRDGGEGAMPPAYSR</sequence>
<proteinExistence type="predicted"/>
<feature type="signal peptide" evidence="1">
    <location>
        <begin position="1"/>
        <end position="22"/>
    </location>
</feature>
<dbReference type="SUPFAM" id="SSF51338">
    <property type="entry name" value="Composite domain of metallo-dependent hydrolases"/>
    <property type="match status" value="1"/>
</dbReference>
<dbReference type="InterPro" id="IPR011059">
    <property type="entry name" value="Metal-dep_hydrolase_composite"/>
</dbReference>
<dbReference type="PANTHER" id="PTHR43135:SF3">
    <property type="entry name" value="ALPHA-D-RIBOSE 1-METHYLPHOSPHONATE 5-TRIPHOSPHATE DIPHOSPHATASE"/>
    <property type="match status" value="1"/>
</dbReference>
<dbReference type="Gene3D" id="3.20.20.140">
    <property type="entry name" value="Metal-dependent hydrolases"/>
    <property type="match status" value="1"/>
</dbReference>
<dbReference type="InterPro" id="IPR006680">
    <property type="entry name" value="Amidohydro-rel"/>
</dbReference>
<evidence type="ECO:0000256" key="1">
    <source>
        <dbReference type="SAM" id="SignalP"/>
    </source>
</evidence>
<evidence type="ECO:0000259" key="2">
    <source>
        <dbReference type="Pfam" id="PF01979"/>
    </source>
</evidence>
<name>A0A7W6JC35_9CAUL</name>
<dbReference type="RefSeq" id="WP_183202093.1">
    <property type="nucleotide sequence ID" value="NZ_BAAAER010000002.1"/>
</dbReference>
<protein>
    <submittedName>
        <fullName evidence="3">Imidazolonepropionase-like amidohydrolase</fullName>
    </submittedName>
</protein>
<dbReference type="SUPFAM" id="SSF51556">
    <property type="entry name" value="Metallo-dependent hydrolases"/>
    <property type="match status" value="1"/>
</dbReference>
<dbReference type="PANTHER" id="PTHR43135">
    <property type="entry name" value="ALPHA-D-RIBOSE 1-METHYLPHOSPHONATE 5-TRIPHOSPHATE DIPHOSPHATASE"/>
    <property type="match status" value="1"/>
</dbReference>